<reference evidence="1 2" key="1">
    <citation type="submission" date="2021-06" db="EMBL/GenBank/DDBJ databases">
        <authorList>
            <person name="Kallberg Y."/>
            <person name="Tangrot J."/>
            <person name="Rosling A."/>
        </authorList>
    </citation>
    <scope>NUCLEOTIDE SEQUENCE [LARGE SCALE GENOMIC DNA]</scope>
    <source>
        <strain evidence="1 2">120-4 pot B 10/14</strain>
    </source>
</reference>
<gene>
    <name evidence="1" type="ORF">GMARGA_LOCUS4243</name>
</gene>
<evidence type="ECO:0000313" key="1">
    <source>
        <dbReference type="EMBL" id="CAG8544398.1"/>
    </source>
</evidence>
<dbReference type="EMBL" id="CAJVQB010001642">
    <property type="protein sequence ID" value="CAG8544398.1"/>
    <property type="molecule type" value="Genomic_DNA"/>
</dbReference>
<protein>
    <submittedName>
        <fullName evidence="1">39821_t:CDS:1</fullName>
    </submittedName>
</protein>
<organism evidence="1 2">
    <name type="scientific">Gigaspora margarita</name>
    <dbReference type="NCBI Taxonomy" id="4874"/>
    <lineage>
        <taxon>Eukaryota</taxon>
        <taxon>Fungi</taxon>
        <taxon>Fungi incertae sedis</taxon>
        <taxon>Mucoromycota</taxon>
        <taxon>Glomeromycotina</taxon>
        <taxon>Glomeromycetes</taxon>
        <taxon>Diversisporales</taxon>
        <taxon>Gigasporaceae</taxon>
        <taxon>Gigaspora</taxon>
    </lineage>
</organism>
<comment type="caution">
    <text evidence="1">The sequence shown here is derived from an EMBL/GenBank/DDBJ whole genome shotgun (WGS) entry which is preliminary data.</text>
</comment>
<sequence>MDSNGQEKEAVDLNISLTEPAITKKNKLEVLLKKVITEYDTHVQKLASREQKLI</sequence>
<dbReference type="Proteomes" id="UP000789901">
    <property type="component" value="Unassembled WGS sequence"/>
</dbReference>
<proteinExistence type="predicted"/>
<keyword evidence="2" id="KW-1185">Reference proteome</keyword>
<evidence type="ECO:0000313" key="2">
    <source>
        <dbReference type="Proteomes" id="UP000789901"/>
    </source>
</evidence>
<accession>A0ABN7UDC4</accession>
<name>A0ABN7UDC4_GIGMA</name>